<sequence length="431" mass="47075">MTGNSMLRILRITPHFYRTGKWPIGFDPVGGLQNQSWTIAQGMDRAGAAQTVLTTYIPGSPRRVQLSATMRVKCTGFWLPEFLAGPLLCFSWFLGAIPELLRARHRYDVVHIHFNHSIWCRIIAVIVSRLKIPLVVSMNTQLWSGLQSALRLKGKPYDITRWLEKLALTSADRVVALTETFGRNTASELGLDASRVDVIPDAVDVDAFRRPIAPSALRAFRAEHGIPEGRAIVSFIGRVSAEKGWRDLPKLVERLSEKGAFLLICGDGPDRRKLEAALAAISRPGWWAITGFVAPSEVKKALKISDVMILPSRREVFGSVLLEAMAADVPAVAYAVGGVADVAGTPEALALVPEGRREEFADRTLQLLADGEARDVLVARGHRRVRDFSLDSAVALNLDLYASVLAGSKNGSRHPIEILALQEDGGPPDGA</sequence>
<name>A0A1G5ZLU8_9HYPH</name>
<protein>
    <submittedName>
        <fullName evidence="3">Glycosyltransferase involved in cell wall bisynthesis</fullName>
    </submittedName>
</protein>
<dbReference type="Gene3D" id="3.40.50.2000">
    <property type="entry name" value="Glycogen Phosphorylase B"/>
    <property type="match status" value="2"/>
</dbReference>
<dbReference type="InterPro" id="IPR028098">
    <property type="entry name" value="Glyco_trans_4-like_N"/>
</dbReference>
<evidence type="ECO:0000259" key="2">
    <source>
        <dbReference type="Pfam" id="PF13439"/>
    </source>
</evidence>
<organism evidence="3 4">
    <name type="scientific">Mesorhizobium qingshengii</name>
    <dbReference type="NCBI Taxonomy" id="1165689"/>
    <lineage>
        <taxon>Bacteria</taxon>
        <taxon>Pseudomonadati</taxon>
        <taxon>Pseudomonadota</taxon>
        <taxon>Alphaproteobacteria</taxon>
        <taxon>Hyphomicrobiales</taxon>
        <taxon>Phyllobacteriaceae</taxon>
        <taxon>Mesorhizobium</taxon>
    </lineage>
</organism>
<dbReference type="PANTHER" id="PTHR45947:SF3">
    <property type="entry name" value="SULFOQUINOVOSYL TRANSFERASE SQD2"/>
    <property type="match status" value="1"/>
</dbReference>
<dbReference type="EMBL" id="FMXM01000022">
    <property type="protein sequence ID" value="SDA95602.1"/>
    <property type="molecule type" value="Genomic_DNA"/>
</dbReference>
<dbReference type="AlphaFoldDB" id="A0A1G5ZLU8"/>
<keyword evidence="3" id="KW-0808">Transferase</keyword>
<gene>
    <name evidence="3" type="ORF">SAMN02927914_05455</name>
</gene>
<evidence type="ECO:0000313" key="3">
    <source>
        <dbReference type="EMBL" id="SDA95602.1"/>
    </source>
</evidence>
<reference evidence="3 4" key="1">
    <citation type="submission" date="2016-10" db="EMBL/GenBank/DDBJ databases">
        <authorList>
            <person name="de Groot N.N."/>
        </authorList>
    </citation>
    <scope>NUCLEOTIDE SEQUENCE [LARGE SCALE GENOMIC DNA]</scope>
    <source>
        <strain evidence="3 4">CGMCC 1.12097</strain>
    </source>
</reference>
<dbReference type="PANTHER" id="PTHR45947">
    <property type="entry name" value="SULFOQUINOVOSYL TRANSFERASE SQD2"/>
    <property type="match status" value="1"/>
</dbReference>
<dbReference type="InterPro" id="IPR050194">
    <property type="entry name" value="Glycosyltransferase_grp1"/>
</dbReference>
<evidence type="ECO:0000313" key="4">
    <source>
        <dbReference type="Proteomes" id="UP000198588"/>
    </source>
</evidence>
<accession>A0A1G5ZLU8</accession>
<feature type="domain" description="Glycosyltransferase subfamily 4-like N-terminal" evidence="2">
    <location>
        <begin position="29"/>
        <end position="206"/>
    </location>
</feature>
<dbReference type="InterPro" id="IPR001296">
    <property type="entry name" value="Glyco_trans_1"/>
</dbReference>
<evidence type="ECO:0000259" key="1">
    <source>
        <dbReference type="Pfam" id="PF00534"/>
    </source>
</evidence>
<dbReference type="Pfam" id="PF00534">
    <property type="entry name" value="Glycos_transf_1"/>
    <property type="match status" value="1"/>
</dbReference>
<dbReference type="SUPFAM" id="SSF53756">
    <property type="entry name" value="UDP-Glycosyltransferase/glycogen phosphorylase"/>
    <property type="match status" value="1"/>
</dbReference>
<dbReference type="STRING" id="1165689.SAMN02927914_05455"/>
<dbReference type="Pfam" id="PF13439">
    <property type="entry name" value="Glyco_transf_4"/>
    <property type="match status" value="1"/>
</dbReference>
<dbReference type="Proteomes" id="UP000198588">
    <property type="component" value="Unassembled WGS sequence"/>
</dbReference>
<proteinExistence type="predicted"/>
<feature type="domain" description="Glycosyl transferase family 1" evidence="1">
    <location>
        <begin position="220"/>
        <end position="381"/>
    </location>
</feature>
<dbReference type="GO" id="GO:0016757">
    <property type="term" value="F:glycosyltransferase activity"/>
    <property type="evidence" value="ECO:0007669"/>
    <property type="project" value="InterPro"/>
</dbReference>